<gene>
    <name evidence="1" type="ORF">OPT61_g6037</name>
</gene>
<evidence type="ECO:0000313" key="2">
    <source>
        <dbReference type="Proteomes" id="UP001153331"/>
    </source>
</evidence>
<proteinExistence type="predicted"/>
<evidence type="ECO:0000313" key="1">
    <source>
        <dbReference type="EMBL" id="KAJ8111344.1"/>
    </source>
</evidence>
<reference evidence="1" key="1">
    <citation type="submission" date="2022-11" db="EMBL/GenBank/DDBJ databases">
        <title>Genome Sequence of Boeremia exigua.</title>
        <authorList>
            <person name="Buettner E."/>
        </authorList>
    </citation>
    <scope>NUCLEOTIDE SEQUENCE</scope>
    <source>
        <strain evidence="1">CU02</strain>
    </source>
</reference>
<protein>
    <submittedName>
        <fullName evidence="1">Uncharacterized protein</fullName>
    </submittedName>
</protein>
<dbReference type="Proteomes" id="UP001153331">
    <property type="component" value="Unassembled WGS sequence"/>
</dbReference>
<dbReference type="EMBL" id="JAPHNI010000415">
    <property type="protein sequence ID" value="KAJ8111344.1"/>
    <property type="molecule type" value="Genomic_DNA"/>
</dbReference>
<organism evidence="1 2">
    <name type="scientific">Boeremia exigua</name>
    <dbReference type="NCBI Taxonomy" id="749465"/>
    <lineage>
        <taxon>Eukaryota</taxon>
        <taxon>Fungi</taxon>
        <taxon>Dikarya</taxon>
        <taxon>Ascomycota</taxon>
        <taxon>Pezizomycotina</taxon>
        <taxon>Dothideomycetes</taxon>
        <taxon>Pleosporomycetidae</taxon>
        <taxon>Pleosporales</taxon>
        <taxon>Pleosporineae</taxon>
        <taxon>Didymellaceae</taxon>
        <taxon>Boeremia</taxon>
    </lineage>
</organism>
<keyword evidence="2" id="KW-1185">Reference proteome</keyword>
<name>A0ACC2I827_9PLEO</name>
<accession>A0ACC2I827</accession>
<sequence length="133" mass="14926">MSVSRLVQNKSALVLARPDDAIDAPRPLNPRSAARDRPEFRRLRAGSITRCRTSRRLNQSTQREPPCKVASRRKIRNPNRETATLRPRTAKLVLRTVKQVIKLRTNDKENPPRKNSSKDCNGASGSAAVAQPH</sequence>
<comment type="caution">
    <text evidence="1">The sequence shown here is derived from an EMBL/GenBank/DDBJ whole genome shotgun (WGS) entry which is preliminary data.</text>
</comment>